<dbReference type="Proteomes" id="UP000245884">
    <property type="component" value="Unassembled WGS sequence"/>
</dbReference>
<dbReference type="Pfam" id="PF00098">
    <property type="entry name" value="zf-CCHC"/>
    <property type="match status" value="1"/>
</dbReference>
<dbReference type="GO" id="GO:0008270">
    <property type="term" value="F:zinc ion binding"/>
    <property type="evidence" value="ECO:0007669"/>
    <property type="project" value="UniProtKB-KW"/>
</dbReference>
<dbReference type="Gene3D" id="4.10.60.10">
    <property type="entry name" value="Zinc finger, CCHC-type"/>
    <property type="match status" value="2"/>
</dbReference>
<feature type="compositionally biased region" description="Low complexity" evidence="3">
    <location>
        <begin position="173"/>
        <end position="189"/>
    </location>
</feature>
<gene>
    <name evidence="5" type="ORF">BDZ90DRAFT_215722</name>
</gene>
<dbReference type="SMART" id="SM00343">
    <property type="entry name" value="ZnF_C2HC"/>
    <property type="match status" value="3"/>
</dbReference>
<feature type="domain" description="CCHC-type" evidence="4">
    <location>
        <begin position="79"/>
        <end position="94"/>
    </location>
</feature>
<dbReference type="PANTHER" id="PTHR46242">
    <property type="entry name" value="ZINC FINGER CCHC DOMAIN-CONTAINING PROTEIN 9 ZCCHC9"/>
    <property type="match status" value="1"/>
</dbReference>
<keyword evidence="2" id="KW-0863">Zinc-finger</keyword>
<dbReference type="PROSITE" id="PS50158">
    <property type="entry name" value="ZF_CCHC"/>
    <property type="match status" value="1"/>
</dbReference>
<dbReference type="RefSeq" id="XP_025365062.1">
    <property type="nucleotide sequence ID" value="XM_025504245.1"/>
</dbReference>
<evidence type="ECO:0000256" key="3">
    <source>
        <dbReference type="SAM" id="MobiDB-lite"/>
    </source>
</evidence>
<dbReference type="OrthoDB" id="3863715at2759"/>
<dbReference type="SUPFAM" id="SSF57756">
    <property type="entry name" value="Retrovirus zinc finger-like domains"/>
    <property type="match status" value="1"/>
</dbReference>
<dbReference type="PANTHER" id="PTHR46242:SF1">
    <property type="entry name" value="ZINC FINGER CCHC DOMAIN-CONTAINING PROTEIN 9"/>
    <property type="match status" value="1"/>
</dbReference>
<reference evidence="5 6" key="1">
    <citation type="journal article" date="2018" name="Mol. Biol. Evol.">
        <title>Broad Genomic Sampling Reveals a Smut Pathogenic Ancestry of the Fungal Clade Ustilaginomycotina.</title>
        <authorList>
            <person name="Kijpornyongpan T."/>
            <person name="Mondo S.J."/>
            <person name="Barry K."/>
            <person name="Sandor L."/>
            <person name="Lee J."/>
            <person name="Lipzen A."/>
            <person name="Pangilinan J."/>
            <person name="LaButti K."/>
            <person name="Hainaut M."/>
            <person name="Henrissat B."/>
            <person name="Grigoriev I.V."/>
            <person name="Spatafora J.W."/>
            <person name="Aime M.C."/>
        </authorList>
    </citation>
    <scope>NUCLEOTIDE SEQUENCE [LARGE SCALE GENOMIC DNA]</scope>
    <source>
        <strain evidence="5 6">MCA 5214</strain>
    </source>
</reference>
<keyword evidence="1" id="KW-0507">mRNA processing</keyword>
<feature type="region of interest" description="Disordered" evidence="3">
    <location>
        <begin position="1"/>
        <end position="39"/>
    </location>
</feature>
<keyword evidence="6" id="KW-1185">Reference proteome</keyword>
<evidence type="ECO:0000256" key="2">
    <source>
        <dbReference type="PROSITE-ProRule" id="PRU00047"/>
    </source>
</evidence>
<feature type="region of interest" description="Disordered" evidence="3">
    <location>
        <begin position="169"/>
        <end position="197"/>
    </location>
</feature>
<dbReference type="InterPro" id="IPR042246">
    <property type="entry name" value="ZCCHC9"/>
</dbReference>
<dbReference type="EMBL" id="KZ819662">
    <property type="protein sequence ID" value="PWN30450.1"/>
    <property type="molecule type" value="Genomic_DNA"/>
</dbReference>
<organism evidence="5 6">
    <name type="scientific">Jaminaea rosea</name>
    <dbReference type="NCBI Taxonomy" id="1569628"/>
    <lineage>
        <taxon>Eukaryota</taxon>
        <taxon>Fungi</taxon>
        <taxon>Dikarya</taxon>
        <taxon>Basidiomycota</taxon>
        <taxon>Ustilaginomycotina</taxon>
        <taxon>Exobasidiomycetes</taxon>
        <taxon>Microstromatales</taxon>
        <taxon>Microstromatales incertae sedis</taxon>
        <taxon>Jaminaea</taxon>
    </lineage>
</organism>
<dbReference type="GO" id="GO:0005730">
    <property type="term" value="C:nucleolus"/>
    <property type="evidence" value="ECO:0007669"/>
    <property type="project" value="TreeGrafter"/>
</dbReference>
<dbReference type="STRING" id="1569628.A0A316UYS9"/>
<dbReference type="GO" id="GO:0003676">
    <property type="term" value="F:nucleic acid binding"/>
    <property type="evidence" value="ECO:0007669"/>
    <property type="project" value="InterPro"/>
</dbReference>
<sequence>MGHAAKDCPQALNSSSTALEGEEDGGGGINGGEVSSSTAGLTGKETVGLCFRCGSTSHILSRCRRPAPTVGPDLPFATCFVCGSKGHLSSRCSQNAGKGVYPNGGCCKLCQSVEHLAKDCPLRRSETTQASNATQGMWGAGRQWEGQRGGGADDDDFHAFARKKWEVEREEAGGAARQGQHAAKGAAAAPRKKVVSF</sequence>
<protein>
    <recommendedName>
        <fullName evidence="4">CCHC-type domain-containing protein</fullName>
    </recommendedName>
</protein>
<evidence type="ECO:0000313" key="5">
    <source>
        <dbReference type="EMBL" id="PWN30450.1"/>
    </source>
</evidence>
<evidence type="ECO:0000313" key="6">
    <source>
        <dbReference type="Proteomes" id="UP000245884"/>
    </source>
</evidence>
<evidence type="ECO:0000259" key="4">
    <source>
        <dbReference type="PROSITE" id="PS50158"/>
    </source>
</evidence>
<dbReference type="InterPro" id="IPR001878">
    <property type="entry name" value="Znf_CCHC"/>
</dbReference>
<dbReference type="AlphaFoldDB" id="A0A316UYS9"/>
<dbReference type="GO" id="GO:0006397">
    <property type="term" value="P:mRNA processing"/>
    <property type="evidence" value="ECO:0007669"/>
    <property type="project" value="UniProtKB-KW"/>
</dbReference>
<keyword evidence="2" id="KW-0862">Zinc</keyword>
<accession>A0A316UYS9</accession>
<name>A0A316UYS9_9BASI</name>
<dbReference type="InterPro" id="IPR036875">
    <property type="entry name" value="Znf_CCHC_sf"/>
</dbReference>
<dbReference type="GeneID" id="37026068"/>
<proteinExistence type="predicted"/>
<keyword evidence="2" id="KW-0479">Metal-binding</keyword>
<evidence type="ECO:0000256" key="1">
    <source>
        <dbReference type="ARBA" id="ARBA00022664"/>
    </source>
</evidence>